<feature type="domain" description="RelA/SpoT" evidence="1">
    <location>
        <begin position="49"/>
        <end position="162"/>
    </location>
</feature>
<dbReference type="PANTHER" id="PTHR47837:SF1">
    <property type="entry name" value="GTP PYROPHOSPHOKINASE YJBM"/>
    <property type="match status" value="1"/>
</dbReference>
<name>A0A9D7SE82_9BACT</name>
<gene>
    <name evidence="2" type="ORF">IPO85_21215</name>
</gene>
<dbReference type="CDD" id="cd05399">
    <property type="entry name" value="NT_Rel-Spo_like"/>
    <property type="match status" value="1"/>
</dbReference>
<dbReference type="EMBL" id="JADKFW010000022">
    <property type="protein sequence ID" value="MBK9719977.1"/>
    <property type="molecule type" value="Genomic_DNA"/>
</dbReference>
<evidence type="ECO:0000259" key="1">
    <source>
        <dbReference type="SMART" id="SM00954"/>
    </source>
</evidence>
<dbReference type="GO" id="GO:0015969">
    <property type="term" value="P:guanosine tetraphosphate metabolic process"/>
    <property type="evidence" value="ECO:0007669"/>
    <property type="project" value="InterPro"/>
</dbReference>
<dbReference type="InterPro" id="IPR043519">
    <property type="entry name" value="NT_sf"/>
</dbReference>
<protein>
    <recommendedName>
        <fullName evidence="1">RelA/SpoT domain-containing protein</fullName>
    </recommendedName>
</protein>
<dbReference type="Pfam" id="PF04607">
    <property type="entry name" value="RelA_SpoT"/>
    <property type="match status" value="1"/>
</dbReference>
<reference evidence="2 3" key="1">
    <citation type="submission" date="2020-10" db="EMBL/GenBank/DDBJ databases">
        <title>Connecting structure to function with the recovery of over 1000 high-quality activated sludge metagenome-assembled genomes encoding full-length rRNA genes using long-read sequencing.</title>
        <authorList>
            <person name="Singleton C.M."/>
            <person name="Petriglieri F."/>
            <person name="Kristensen J.M."/>
            <person name="Kirkegaard R.H."/>
            <person name="Michaelsen T.Y."/>
            <person name="Andersen M.H."/>
            <person name="Karst S.M."/>
            <person name="Dueholm M.S."/>
            <person name="Nielsen P.H."/>
            <person name="Albertsen M."/>
        </authorList>
    </citation>
    <scope>NUCLEOTIDE SEQUENCE [LARGE SCALE GENOMIC DNA]</scope>
    <source>
        <strain evidence="2">Ribe_18-Q3-R11-54_BAT3C.373</strain>
    </source>
</reference>
<evidence type="ECO:0000313" key="2">
    <source>
        <dbReference type="EMBL" id="MBK9719977.1"/>
    </source>
</evidence>
<dbReference type="InterPro" id="IPR052366">
    <property type="entry name" value="GTP_Pyrophosphokinase"/>
</dbReference>
<dbReference type="SMART" id="SM00954">
    <property type="entry name" value="RelA_SpoT"/>
    <property type="match status" value="1"/>
</dbReference>
<dbReference type="SUPFAM" id="SSF81301">
    <property type="entry name" value="Nucleotidyltransferase"/>
    <property type="match status" value="1"/>
</dbReference>
<dbReference type="AlphaFoldDB" id="A0A9D7SE82"/>
<accession>A0A9D7SE82</accession>
<dbReference type="InterPro" id="IPR007685">
    <property type="entry name" value="RelA_SpoT"/>
</dbReference>
<dbReference type="Gene3D" id="1.10.287.860">
    <property type="entry name" value="Nucleotidyltransferase"/>
    <property type="match status" value="1"/>
</dbReference>
<sequence>MINDSQIPIIQKEYFDEQTNLHELLDSIIKELNQLIDYNRYNIEIDIHGRVKSQDSLSRKYEELLFEINTIKQIDDLIGIRIVCLLLSDVEKLLKTIKNYYTDFKKHYNPAEKGLKDRFNYNSNHIIIEKNRFRIEIQIRTLSQHTWAQVSRKFNYKNEIDVPDEIKRPLFRASAHLESADLDLGKFVEDREKHLIHLSEQNINEILDSSLNFDTLRKTLAIKIPAKYKSDSDDLLYFSLLRELRQRGINTVRELVSLIDSELNDAEMMSQKISSEILIRIKKGENTGFDEDKIRNGVRFSYIGLMREMYDSYFKKKADSS</sequence>
<organism evidence="2 3">
    <name type="scientific">Candidatus Defluviibacterium haderslevense</name>
    <dbReference type="NCBI Taxonomy" id="2981993"/>
    <lineage>
        <taxon>Bacteria</taxon>
        <taxon>Pseudomonadati</taxon>
        <taxon>Bacteroidota</taxon>
        <taxon>Saprospiria</taxon>
        <taxon>Saprospirales</taxon>
        <taxon>Saprospiraceae</taxon>
        <taxon>Candidatus Defluviibacterium</taxon>
    </lineage>
</organism>
<comment type="caution">
    <text evidence="2">The sequence shown here is derived from an EMBL/GenBank/DDBJ whole genome shotgun (WGS) entry which is preliminary data.</text>
</comment>
<evidence type="ECO:0000313" key="3">
    <source>
        <dbReference type="Proteomes" id="UP000808349"/>
    </source>
</evidence>
<dbReference type="Gene3D" id="3.30.460.10">
    <property type="entry name" value="Beta Polymerase, domain 2"/>
    <property type="match status" value="1"/>
</dbReference>
<dbReference type="PANTHER" id="PTHR47837">
    <property type="entry name" value="GTP PYROPHOSPHOKINASE YJBM"/>
    <property type="match status" value="1"/>
</dbReference>
<dbReference type="Proteomes" id="UP000808349">
    <property type="component" value="Unassembled WGS sequence"/>
</dbReference>
<proteinExistence type="predicted"/>